<reference evidence="2" key="1">
    <citation type="journal article" date="2022" name="Nat. Commun.">
        <title>Chromosome evolution and the genetic basis of agronomically important traits in greater yam.</title>
        <authorList>
            <person name="Bredeson J.V."/>
            <person name="Lyons J.B."/>
            <person name="Oniyinde I.O."/>
            <person name="Okereke N.R."/>
            <person name="Kolade O."/>
            <person name="Nnabue I."/>
            <person name="Nwadili C.O."/>
            <person name="Hribova E."/>
            <person name="Parker M."/>
            <person name="Nwogha J."/>
            <person name="Shu S."/>
            <person name="Carlson J."/>
            <person name="Kariba R."/>
            <person name="Muthemba S."/>
            <person name="Knop K."/>
            <person name="Barton G.J."/>
            <person name="Sherwood A.V."/>
            <person name="Lopez-Montes A."/>
            <person name="Asiedu R."/>
            <person name="Jamnadass R."/>
            <person name="Muchugi A."/>
            <person name="Goodstein D."/>
            <person name="Egesi C.N."/>
            <person name="Featherston J."/>
            <person name="Asfaw A."/>
            <person name="Simpson G.G."/>
            <person name="Dolezel J."/>
            <person name="Hendre P.S."/>
            <person name="Van Deynze A."/>
            <person name="Kumar P.L."/>
            <person name="Obidiegwu J.E."/>
            <person name="Bhattacharjee R."/>
            <person name="Rokhsar D.S."/>
        </authorList>
    </citation>
    <scope>NUCLEOTIDE SEQUENCE [LARGE SCALE GENOMIC DNA]</scope>
    <source>
        <strain evidence="2">cv. TDa95/00328</strain>
    </source>
</reference>
<protein>
    <submittedName>
        <fullName evidence="1">Uncharacterized protein</fullName>
    </submittedName>
</protein>
<proteinExistence type="predicted"/>
<comment type="caution">
    <text evidence="1">The sequence shown here is derived from an EMBL/GenBank/DDBJ whole genome shotgun (WGS) entry which is preliminary data.</text>
</comment>
<name>A0ACB7VLL2_DIOAL</name>
<evidence type="ECO:0000313" key="2">
    <source>
        <dbReference type="Proteomes" id="UP000827976"/>
    </source>
</evidence>
<accession>A0ACB7VLL2</accession>
<sequence>MSRSIPLNANPDALLFSLSSFSSSSRRRLWSFRRRSVLPLSFDLATVRYVNALETPSDSGELLHFPGIFSISSSDTTWKPL</sequence>
<evidence type="ECO:0000313" key="1">
    <source>
        <dbReference type="EMBL" id="KAH7675004.1"/>
    </source>
</evidence>
<keyword evidence="2" id="KW-1185">Reference proteome</keyword>
<organism evidence="1 2">
    <name type="scientific">Dioscorea alata</name>
    <name type="common">Purple yam</name>
    <dbReference type="NCBI Taxonomy" id="55571"/>
    <lineage>
        <taxon>Eukaryota</taxon>
        <taxon>Viridiplantae</taxon>
        <taxon>Streptophyta</taxon>
        <taxon>Embryophyta</taxon>
        <taxon>Tracheophyta</taxon>
        <taxon>Spermatophyta</taxon>
        <taxon>Magnoliopsida</taxon>
        <taxon>Liliopsida</taxon>
        <taxon>Dioscoreales</taxon>
        <taxon>Dioscoreaceae</taxon>
        <taxon>Dioscorea</taxon>
    </lineage>
</organism>
<dbReference type="Proteomes" id="UP000827976">
    <property type="component" value="Chromosome 8"/>
</dbReference>
<dbReference type="EMBL" id="CM037018">
    <property type="protein sequence ID" value="KAH7675004.1"/>
    <property type="molecule type" value="Genomic_DNA"/>
</dbReference>
<gene>
    <name evidence="1" type="ORF">IHE45_08G109900</name>
</gene>